<feature type="transmembrane region" description="Helical" evidence="8">
    <location>
        <begin position="215"/>
        <end position="240"/>
    </location>
</feature>
<keyword evidence="7 8" id="KW-0472">Membrane</keyword>
<keyword evidence="3 8" id="KW-0813">Transport</keyword>
<dbReference type="Gene3D" id="1.10.3720.10">
    <property type="entry name" value="MetI-like"/>
    <property type="match status" value="1"/>
</dbReference>
<evidence type="ECO:0000256" key="3">
    <source>
        <dbReference type="ARBA" id="ARBA00022448"/>
    </source>
</evidence>
<evidence type="ECO:0000256" key="8">
    <source>
        <dbReference type="RuleBase" id="RU363032"/>
    </source>
</evidence>
<dbReference type="PANTHER" id="PTHR42929">
    <property type="entry name" value="INNER MEMBRANE ABC TRANSPORTER PERMEASE PROTEIN YDCU-RELATED-RELATED"/>
    <property type="match status" value="1"/>
</dbReference>
<evidence type="ECO:0000256" key="4">
    <source>
        <dbReference type="ARBA" id="ARBA00022475"/>
    </source>
</evidence>
<comment type="similarity">
    <text evidence="2">Belongs to the binding-protein-dependent transport system permease family. CysTW subfamily.</text>
</comment>
<comment type="subcellular location">
    <subcellularLocation>
        <location evidence="1 8">Cell membrane</location>
        <topology evidence="1 8">Multi-pass membrane protein</topology>
    </subcellularLocation>
</comment>
<reference evidence="11 12" key="1">
    <citation type="submission" date="2016-10" db="EMBL/GenBank/DDBJ databases">
        <authorList>
            <person name="de Groot N.N."/>
        </authorList>
    </citation>
    <scope>NUCLEOTIDE SEQUENCE [LARGE SCALE GENOMIC DNA]</scope>
    <source>
        <strain evidence="11 12">CGMCC 4.3143</strain>
    </source>
</reference>
<dbReference type="Pfam" id="PF00528">
    <property type="entry name" value="BPD_transp_1"/>
    <property type="match status" value="1"/>
</dbReference>
<dbReference type="SUPFAM" id="SSF161098">
    <property type="entry name" value="MetI-like"/>
    <property type="match status" value="1"/>
</dbReference>
<keyword evidence="6 8" id="KW-1133">Transmembrane helix</keyword>
<evidence type="ECO:0000256" key="9">
    <source>
        <dbReference type="SAM" id="MobiDB-lite"/>
    </source>
</evidence>
<feature type="transmembrane region" description="Helical" evidence="8">
    <location>
        <begin position="267"/>
        <end position="291"/>
    </location>
</feature>
<dbReference type="STRING" id="366584.SAMN05216377_11432"/>
<keyword evidence="5 8" id="KW-0812">Transmembrane</keyword>
<gene>
    <name evidence="11" type="ORF">SAMN05216377_11432</name>
</gene>
<name>A0A1G7W7J3_PSEOR</name>
<dbReference type="RefSeq" id="WP_093087480.1">
    <property type="nucleotide sequence ID" value="NZ_FNBE01000014.1"/>
</dbReference>
<sequence length="310" mass="32255">MAVSTPPRRASRAPTEPGSARPPGRGRGLLARATLLLAVPAVVVLVVFFVVPALRLLWLSVTTPEPGLGNYTAILTDEVSLTVVLRTLGMAAIVTVVCLLVAYPYAYLMTIVSGRWRAVLLAVVLIPFWTSLMARTFAWVVLLQDNGLVNTVLGAVGIGPLRMLGTTAGVTVAMAQVMLPFVVLPVYTTMRGIDRKLVDAALSLGARPVAAFRQVYLPLSFPGVAAGATLVMVLSLGFYVTPSLVGSPQQSMLAQFISVQVNQLVNFGAAGALAVALLVVTLVLLGGVALLTRTRGTRSSAGAGVAGGLV</sequence>
<evidence type="ECO:0000313" key="12">
    <source>
        <dbReference type="Proteomes" id="UP000198967"/>
    </source>
</evidence>
<dbReference type="Proteomes" id="UP000198967">
    <property type="component" value="Unassembled WGS sequence"/>
</dbReference>
<keyword evidence="4" id="KW-1003">Cell membrane</keyword>
<feature type="transmembrane region" description="Helical" evidence="8">
    <location>
        <begin position="35"/>
        <end position="59"/>
    </location>
</feature>
<organism evidence="11 12">
    <name type="scientific">Pseudonocardia oroxyli</name>
    <dbReference type="NCBI Taxonomy" id="366584"/>
    <lineage>
        <taxon>Bacteria</taxon>
        <taxon>Bacillati</taxon>
        <taxon>Actinomycetota</taxon>
        <taxon>Actinomycetes</taxon>
        <taxon>Pseudonocardiales</taxon>
        <taxon>Pseudonocardiaceae</taxon>
        <taxon>Pseudonocardia</taxon>
    </lineage>
</organism>
<dbReference type="InterPro" id="IPR000515">
    <property type="entry name" value="MetI-like"/>
</dbReference>
<dbReference type="PROSITE" id="PS50928">
    <property type="entry name" value="ABC_TM1"/>
    <property type="match status" value="1"/>
</dbReference>
<dbReference type="GO" id="GO:0055085">
    <property type="term" value="P:transmembrane transport"/>
    <property type="evidence" value="ECO:0007669"/>
    <property type="project" value="InterPro"/>
</dbReference>
<dbReference type="EMBL" id="FNBE01000014">
    <property type="protein sequence ID" value="SDG67932.1"/>
    <property type="molecule type" value="Genomic_DNA"/>
</dbReference>
<feature type="domain" description="ABC transmembrane type-1" evidence="10">
    <location>
        <begin position="84"/>
        <end position="286"/>
    </location>
</feature>
<accession>A0A1G7W7J3</accession>
<feature type="transmembrane region" description="Helical" evidence="8">
    <location>
        <begin position="79"/>
        <end position="106"/>
    </location>
</feature>
<evidence type="ECO:0000256" key="2">
    <source>
        <dbReference type="ARBA" id="ARBA00007069"/>
    </source>
</evidence>
<keyword evidence="12" id="KW-1185">Reference proteome</keyword>
<evidence type="ECO:0000313" key="11">
    <source>
        <dbReference type="EMBL" id="SDG67932.1"/>
    </source>
</evidence>
<proteinExistence type="inferred from homology"/>
<dbReference type="PANTHER" id="PTHR42929:SF5">
    <property type="entry name" value="ABC TRANSPORTER PERMEASE PROTEIN"/>
    <property type="match status" value="1"/>
</dbReference>
<dbReference type="AlphaFoldDB" id="A0A1G7W7J3"/>
<protein>
    <submittedName>
        <fullName evidence="11">Putative spermidine/putrescine transport system permease protein</fullName>
    </submittedName>
</protein>
<evidence type="ECO:0000256" key="6">
    <source>
        <dbReference type="ARBA" id="ARBA00022989"/>
    </source>
</evidence>
<dbReference type="InterPro" id="IPR035906">
    <property type="entry name" value="MetI-like_sf"/>
</dbReference>
<feature type="transmembrane region" description="Helical" evidence="8">
    <location>
        <begin position="118"/>
        <end position="143"/>
    </location>
</feature>
<feature type="transmembrane region" description="Helical" evidence="8">
    <location>
        <begin position="163"/>
        <end position="187"/>
    </location>
</feature>
<evidence type="ECO:0000256" key="5">
    <source>
        <dbReference type="ARBA" id="ARBA00022692"/>
    </source>
</evidence>
<evidence type="ECO:0000256" key="7">
    <source>
        <dbReference type="ARBA" id="ARBA00023136"/>
    </source>
</evidence>
<dbReference type="OrthoDB" id="9808619at2"/>
<dbReference type="CDD" id="cd06261">
    <property type="entry name" value="TM_PBP2"/>
    <property type="match status" value="1"/>
</dbReference>
<evidence type="ECO:0000259" key="10">
    <source>
        <dbReference type="PROSITE" id="PS50928"/>
    </source>
</evidence>
<dbReference type="GO" id="GO:0005886">
    <property type="term" value="C:plasma membrane"/>
    <property type="evidence" value="ECO:0007669"/>
    <property type="project" value="UniProtKB-SubCell"/>
</dbReference>
<evidence type="ECO:0000256" key="1">
    <source>
        <dbReference type="ARBA" id="ARBA00004651"/>
    </source>
</evidence>
<feature type="region of interest" description="Disordered" evidence="9">
    <location>
        <begin position="1"/>
        <end position="25"/>
    </location>
</feature>